<dbReference type="Proteomes" id="UP000660380">
    <property type="component" value="Unassembled WGS sequence"/>
</dbReference>
<dbReference type="RefSeq" id="WP_144238187.1">
    <property type="nucleotide sequence ID" value="NZ_JACJTA010000078.1"/>
</dbReference>
<protein>
    <submittedName>
        <fullName evidence="2">Histidine kinase</fullName>
    </submittedName>
</protein>
<reference evidence="2 3" key="1">
    <citation type="journal article" date="2020" name="ISME J.">
        <title>Comparative genomics reveals insights into cyanobacterial evolution and habitat adaptation.</title>
        <authorList>
            <person name="Chen M.Y."/>
            <person name="Teng W.K."/>
            <person name="Zhao L."/>
            <person name="Hu C.X."/>
            <person name="Zhou Y.K."/>
            <person name="Han B.P."/>
            <person name="Song L.R."/>
            <person name="Shu W.S."/>
        </authorList>
    </citation>
    <scope>NUCLEOTIDE SEQUENCE [LARGE SCALE GENOMIC DNA]</scope>
    <source>
        <strain evidence="2 3">FACHB-248</strain>
    </source>
</reference>
<keyword evidence="2" id="KW-0808">Transferase</keyword>
<keyword evidence="2" id="KW-0418">Kinase</keyword>
<name>A0ABR8GY39_9CYAN</name>
<evidence type="ECO:0000256" key="1">
    <source>
        <dbReference type="SAM" id="MobiDB-lite"/>
    </source>
</evidence>
<gene>
    <name evidence="2" type="ORF">H6G81_26315</name>
</gene>
<dbReference type="GO" id="GO:0016301">
    <property type="term" value="F:kinase activity"/>
    <property type="evidence" value="ECO:0007669"/>
    <property type="project" value="UniProtKB-KW"/>
</dbReference>
<feature type="region of interest" description="Disordered" evidence="1">
    <location>
        <begin position="1"/>
        <end position="47"/>
    </location>
</feature>
<dbReference type="EMBL" id="JACJTA010000078">
    <property type="protein sequence ID" value="MBD2607936.1"/>
    <property type="molecule type" value="Genomic_DNA"/>
</dbReference>
<organism evidence="2 3">
    <name type="scientific">Scytonema hofmannii FACHB-248</name>
    <dbReference type="NCBI Taxonomy" id="1842502"/>
    <lineage>
        <taxon>Bacteria</taxon>
        <taxon>Bacillati</taxon>
        <taxon>Cyanobacteriota</taxon>
        <taxon>Cyanophyceae</taxon>
        <taxon>Nostocales</taxon>
        <taxon>Scytonemataceae</taxon>
        <taxon>Scytonema</taxon>
    </lineage>
</organism>
<accession>A0ABR8GY39</accession>
<evidence type="ECO:0000313" key="2">
    <source>
        <dbReference type="EMBL" id="MBD2607936.1"/>
    </source>
</evidence>
<keyword evidence="3" id="KW-1185">Reference proteome</keyword>
<proteinExistence type="predicted"/>
<evidence type="ECO:0000313" key="3">
    <source>
        <dbReference type="Proteomes" id="UP000660380"/>
    </source>
</evidence>
<comment type="caution">
    <text evidence="2">The sequence shown here is derived from an EMBL/GenBank/DDBJ whole genome shotgun (WGS) entry which is preliminary data.</text>
</comment>
<sequence>MGTGDKEAGEAGDAGEAGGDEANSSFFPMPNAQCPMPHAQCPMPNDY</sequence>